<name>A0A137PE63_CONC2</name>
<dbReference type="GO" id="GO:0016887">
    <property type="term" value="F:ATP hydrolysis activity"/>
    <property type="evidence" value="ECO:0007669"/>
    <property type="project" value="InterPro"/>
</dbReference>
<evidence type="ECO:0000313" key="2">
    <source>
        <dbReference type="EMBL" id="KXN73270.1"/>
    </source>
</evidence>
<accession>A0A137PE63</accession>
<dbReference type="GO" id="GO:0005524">
    <property type="term" value="F:ATP binding"/>
    <property type="evidence" value="ECO:0007669"/>
    <property type="project" value="InterPro"/>
</dbReference>
<protein>
    <recommendedName>
        <fullName evidence="1">ABC transporter domain-containing protein</fullName>
    </recommendedName>
</protein>
<sequence>MVEKRRRTNLVAYTIFPQEDLEKEIHMTMSDFLGTATGFRDKIEYRPQSKLKDAIFQEIVEFVTIEGYPDASIPPTNEVVIQDFTSRILTKVIWYIIQENKKLKLRLEREREIISKDEARHGFMEFVLMQRIQHNSEDLLLIIEAKRDAIGKGLKQCMLAIKDAFEINSKKRPMYGFVTTGIDWQLICYDGEKYSAYDKLIFVIGNIINRKEQWVDECSILVDLLYSIIPIVIKNTCFSWEESDEYTSLLNDLTLTTKKGELVAVVGHVGSGKSTLLAALLGQMSQTRGTRL</sequence>
<organism evidence="2 3">
    <name type="scientific">Conidiobolus coronatus (strain ATCC 28846 / CBS 209.66 / NRRL 28638)</name>
    <name type="common">Delacroixia coronata</name>
    <dbReference type="NCBI Taxonomy" id="796925"/>
    <lineage>
        <taxon>Eukaryota</taxon>
        <taxon>Fungi</taxon>
        <taxon>Fungi incertae sedis</taxon>
        <taxon>Zoopagomycota</taxon>
        <taxon>Entomophthoromycotina</taxon>
        <taxon>Entomophthoromycetes</taxon>
        <taxon>Entomophthorales</taxon>
        <taxon>Ancylistaceae</taxon>
        <taxon>Conidiobolus</taxon>
    </lineage>
</organism>
<dbReference type="AlphaFoldDB" id="A0A137PE63"/>
<dbReference type="STRING" id="796925.A0A137PE63"/>
<dbReference type="SUPFAM" id="SSF52540">
    <property type="entry name" value="P-loop containing nucleoside triphosphate hydrolases"/>
    <property type="match status" value="1"/>
</dbReference>
<feature type="domain" description="ABC transporter" evidence="1">
    <location>
        <begin position="250"/>
        <end position="290"/>
    </location>
</feature>
<keyword evidence="3" id="KW-1185">Reference proteome</keyword>
<reference evidence="2 3" key="1">
    <citation type="journal article" date="2015" name="Genome Biol. Evol.">
        <title>Phylogenomic analyses indicate that early fungi evolved digesting cell walls of algal ancestors of land plants.</title>
        <authorList>
            <person name="Chang Y."/>
            <person name="Wang S."/>
            <person name="Sekimoto S."/>
            <person name="Aerts A.L."/>
            <person name="Choi C."/>
            <person name="Clum A."/>
            <person name="LaButti K.M."/>
            <person name="Lindquist E.A."/>
            <person name="Yee Ngan C."/>
            <person name="Ohm R.A."/>
            <person name="Salamov A.A."/>
            <person name="Grigoriev I.V."/>
            <person name="Spatafora J.W."/>
            <person name="Berbee M.L."/>
        </authorList>
    </citation>
    <scope>NUCLEOTIDE SEQUENCE [LARGE SCALE GENOMIC DNA]</scope>
    <source>
        <strain evidence="2 3">NRRL 28638</strain>
    </source>
</reference>
<dbReference type="Proteomes" id="UP000070444">
    <property type="component" value="Unassembled WGS sequence"/>
</dbReference>
<evidence type="ECO:0000313" key="3">
    <source>
        <dbReference type="Proteomes" id="UP000070444"/>
    </source>
</evidence>
<dbReference type="InterPro" id="IPR003439">
    <property type="entry name" value="ABC_transporter-like_ATP-bd"/>
</dbReference>
<gene>
    <name evidence="2" type="ORF">CONCODRAFT_3951</name>
</gene>
<dbReference type="InterPro" id="IPR027417">
    <property type="entry name" value="P-loop_NTPase"/>
</dbReference>
<evidence type="ECO:0000259" key="1">
    <source>
        <dbReference type="Pfam" id="PF00005"/>
    </source>
</evidence>
<proteinExistence type="predicted"/>
<dbReference type="Gene3D" id="3.40.50.300">
    <property type="entry name" value="P-loop containing nucleotide triphosphate hydrolases"/>
    <property type="match status" value="1"/>
</dbReference>
<dbReference type="EMBL" id="KQ964440">
    <property type="protein sequence ID" value="KXN73270.1"/>
    <property type="molecule type" value="Genomic_DNA"/>
</dbReference>
<dbReference type="OrthoDB" id="5355583at2759"/>
<dbReference type="Pfam" id="PF00005">
    <property type="entry name" value="ABC_tran"/>
    <property type="match status" value="1"/>
</dbReference>